<sequence length="235" mass="25012">MNPRHLLAGCALAAAAMTAPAQTITATPPQNVLQLQAEGRVEVQQDLLTMTLSTARDGQDPGVVQTQLKTALDAALAEAKKAAQPGQLDVRTGNFAIYPRHNREGRISGWTGTAELILEGRDLARITQTAGRITTMTLGGVSFGLSREQRARVETEAQAMAIERFKAKAQELARGFGFAGYTLREVAVNTNEPGFAPRMRMMAQDAKAASMESAVPVEPGKASVVVIVSGSVQLR</sequence>
<keyword evidence="3" id="KW-1185">Reference proteome</keyword>
<evidence type="ECO:0000313" key="2">
    <source>
        <dbReference type="EMBL" id="MBE7367894.1"/>
    </source>
</evidence>
<dbReference type="EMBL" id="JADDIV010000003">
    <property type="protein sequence ID" value="MBE7367894.1"/>
    <property type="molecule type" value="Genomic_DNA"/>
</dbReference>
<dbReference type="RefSeq" id="WP_193676520.1">
    <property type="nucleotide sequence ID" value="NZ_JADDIV010000003.1"/>
</dbReference>
<dbReference type="InterPro" id="IPR007497">
    <property type="entry name" value="SIMPL/DUF541"/>
</dbReference>
<protein>
    <submittedName>
        <fullName evidence="2">SIMPL domain-containing protein</fullName>
    </submittedName>
</protein>
<gene>
    <name evidence="2" type="ORF">IM787_09965</name>
</gene>
<organism evidence="2 3">
    <name type="scientific">Ramlibacter pallidus</name>
    <dbReference type="NCBI Taxonomy" id="2780087"/>
    <lineage>
        <taxon>Bacteria</taxon>
        <taxon>Pseudomonadati</taxon>
        <taxon>Pseudomonadota</taxon>
        <taxon>Betaproteobacteria</taxon>
        <taxon>Burkholderiales</taxon>
        <taxon>Comamonadaceae</taxon>
        <taxon>Ramlibacter</taxon>
    </lineage>
</organism>
<name>A0ABR9S495_9BURK</name>
<keyword evidence="1" id="KW-0732">Signal</keyword>
<accession>A0ABR9S495</accession>
<dbReference type="Gene3D" id="3.30.70.2970">
    <property type="entry name" value="Protein of unknown function (DUF541), domain 2"/>
    <property type="match status" value="1"/>
</dbReference>
<dbReference type="InterPro" id="IPR052022">
    <property type="entry name" value="26kDa_periplasmic_antigen"/>
</dbReference>
<evidence type="ECO:0000313" key="3">
    <source>
        <dbReference type="Proteomes" id="UP000806285"/>
    </source>
</evidence>
<proteinExistence type="predicted"/>
<dbReference type="PANTHER" id="PTHR34387:SF1">
    <property type="entry name" value="PERIPLASMIC IMMUNOGENIC PROTEIN"/>
    <property type="match status" value="1"/>
</dbReference>
<dbReference type="Pfam" id="PF04402">
    <property type="entry name" value="SIMPL"/>
    <property type="match status" value="1"/>
</dbReference>
<evidence type="ECO:0000256" key="1">
    <source>
        <dbReference type="SAM" id="SignalP"/>
    </source>
</evidence>
<dbReference type="Gene3D" id="3.30.110.170">
    <property type="entry name" value="Protein of unknown function (DUF541), domain 1"/>
    <property type="match status" value="1"/>
</dbReference>
<feature type="chain" id="PRO_5045326224" evidence="1">
    <location>
        <begin position="22"/>
        <end position="235"/>
    </location>
</feature>
<feature type="signal peptide" evidence="1">
    <location>
        <begin position="1"/>
        <end position="21"/>
    </location>
</feature>
<reference evidence="2 3" key="1">
    <citation type="submission" date="2020-10" db="EMBL/GenBank/DDBJ databases">
        <title>Ramlibacter sp. HM2 16S ribosomal RNA gene Genome sequencing and assembly.</title>
        <authorList>
            <person name="Kang M."/>
        </authorList>
    </citation>
    <scope>NUCLEOTIDE SEQUENCE [LARGE SCALE GENOMIC DNA]</scope>
    <source>
        <strain evidence="2 3">HM2</strain>
    </source>
</reference>
<comment type="caution">
    <text evidence="2">The sequence shown here is derived from an EMBL/GenBank/DDBJ whole genome shotgun (WGS) entry which is preliminary data.</text>
</comment>
<dbReference type="PANTHER" id="PTHR34387">
    <property type="entry name" value="SLR1258 PROTEIN"/>
    <property type="match status" value="1"/>
</dbReference>
<dbReference type="Proteomes" id="UP000806285">
    <property type="component" value="Unassembled WGS sequence"/>
</dbReference>